<dbReference type="EMBL" id="JABFUD020000002">
    <property type="protein sequence ID" value="KAI5083128.1"/>
    <property type="molecule type" value="Genomic_DNA"/>
</dbReference>
<dbReference type="InterPro" id="IPR035595">
    <property type="entry name" value="UDP_glycos_trans_CS"/>
</dbReference>
<dbReference type="Proteomes" id="UP000886520">
    <property type="component" value="Chromosome 3"/>
</dbReference>
<name>A0A9D4VBC9_ADICA</name>
<evidence type="ECO:0000313" key="7">
    <source>
        <dbReference type="Proteomes" id="UP000886520"/>
    </source>
</evidence>
<dbReference type="Pfam" id="PF00201">
    <property type="entry name" value="UDPGT"/>
    <property type="match status" value="1"/>
</dbReference>
<sequence length="536" mass="59921">MDSPPSPHLLVLPYPLQGHITPLMQLSKLLASRGFSITFVTTDFILKQMLKARQALPADDLHRLGITLTGISDGLHDLHERNCMLQPLDFVASVLFMQTSFDELVGRMVQEQGRHISCIISDSFLLGSQDVADKWHIPRIAYWPNSLAALACCISLPRIMAESSNLDPFKPQVYEEESQELVTCIPGIPEIQACMLPFHTLGGENSELWMRHHIESQIQRVNKPLCFIVNSFPELERDIYTHFEDLLPSKPILPLGPLLPSTFLGGHDDPGTGSSLCDEDEECMQWLDKQTPKSVLYISLGSISTMDEKDLLEFASGLLASNQPFLWVFRPASCESPPDMEMPIGKVIKWAPQLRVLSHEAIGGFLTHCGWNSTLESLSLGVPMLAWPHMLDQLTNCWFLVEKLKVGLRLELDESKKVGRIGVENGIRKLMQEEEAQSMRDRASKFQHLAQSYFKDTLASSLDSLLKMIVSCEAKNDSHEKEKPKGLVAWGCQAASLPSQLVAIRQMITCKEQVNFSSRRHSKGGSSTSGMVALIY</sequence>
<dbReference type="AlphaFoldDB" id="A0A9D4VBC9"/>
<dbReference type="EC" id="2.4.1.-" evidence="4"/>
<organism evidence="6 7">
    <name type="scientific">Adiantum capillus-veneris</name>
    <name type="common">Maidenhair fern</name>
    <dbReference type="NCBI Taxonomy" id="13818"/>
    <lineage>
        <taxon>Eukaryota</taxon>
        <taxon>Viridiplantae</taxon>
        <taxon>Streptophyta</taxon>
        <taxon>Embryophyta</taxon>
        <taxon>Tracheophyta</taxon>
        <taxon>Polypodiopsida</taxon>
        <taxon>Polypodiidae</taxon>
        <taxon>Polypodiales</taxon>
        <taxon>Pteridineae</taxon>
        <taxon>Pteridaceae</taxon>
        <taxon>Vittarioideae</taxon>
        <taxon>Adiantum</taxon>
    </lineage>
</organism>
<dbReference type="InterPro" id="IPR002213">
    <property type="entry name" value="UDP_glucos_trans"/>
</dbReference>
<comment type="caution">
    <text evidence="6">The sequence shown here is derived from an EMBL/GenBank/DDBJ whole genome shotgun (WGS) entry which is preliminary data.</text>
</comment>
<evidence type="ECO:0000256" key="2">
    <source>
        <dbReference type="ARBA" id="ARBA00022679"/>
    </source>
</evidence>
<dbReference type="PROSITE" id="PS00375">
    <property type="entry name" value="UDPGT"/>
    <property type="match status" value="1"/>
</dbReference>
<evidence type="ECO:0000256" key="1">
    <source>
        <dbReference type="ARBA" id="ARBA00009995"/>
    </source>
</evidence>
<keyword evidence="3" id="KW-0328">Glycosyltransferase</keyword>
<evidence type="ECO:0000313" key="6">
    <source>
        <dbReference type="EMBL" id="KAI5083128.1"/>
    </source>
</evidence>
<keyword evidence="7" id="KW-1185">Reference proteome</keyword>
<dbReference type="CDD" id="cd03784">
    <property type="entry name" value="GT1_Gtf-like"/>
    <property type="match status" value="1"/>
</dbReference>
<dbReference type="SUPFAM" id="SSF53756">
    <property type="entry name" value="UDP-Glycosyltransferase/glycogen phosphorylase"/>
    <property type="match status" value="1"/>
</dbReference>
<dbReference type="GO" id="GO:0080044">
    <property type="term" value="F:quercetin 7-O-glucosyltransferase activity"/>
    <property type="evidence" value="ECO:0007669"/>
    <property type="project" value="TreeGrafter"/>
</dbReference>
<gene>
    <name evidence="6" type="ORF">GOP47_0002871</name>
</gene>
<evidence type="ECO:0000259" key="5">
    <source>
        <dbReference type="Pfam" id="PF26168"/>
    </source>
</evidence>
<feature type="domain" description="Glycosyltransferase N-terminal" evidence="5">
    <location>
        <begin position="10"/>
        <end position="64"/>
    </location>
</feature>
<comment type="similarity">
    <text evidence="1 3">Belongs to the UDP-glycosyltransferase family.</text>
</comment>
<accession>A0A9D4VBC9</accession>
<reference evidence="6" key="1">
    <citation type="submission" date="2021-01" db="EMBL/GenBank/DDBJ databases">
        <title>Adiantum capillus-veneris genome.</title>
        <authorList>
            <person name="Fang Y."/>
            <person name="Liao Q."/>
        </authorList>
    </citation>
    <scope>NUCLEOTIDE SEQUENCE</scope>
    <source>
        <strain evidence="6">H3</strain>
        <tissue evidence="6">Leaf</tissue>
    </source>
</reference>
<dbReference type="Pfam" id="PF26168">
    <property type="entry name" value="Glyco_transf_N"/>
    <property type="match status" value="1"/>
</dbReference>
<keyword evidence="2 3" id="KW-0808">Transferase</keyword>
<protein>
    <recommendedName>
        <fullName evidence="4">Glycosyltransferase</fullName>
        <ecNumber evidence="4">2.4.1.-</ecNumber>
    </recommendedName>
</protein>
<evidence type="ECO:0000256" key="4">
    <source>
        <dbReference type="RuleBase" id="RU362057"/>
    </source>
</evidence>
<dbReference type="PANTHER" id="PTHR11926">
    <property type="entry name" value="GLUCOSYL/GLUCURONOSYL TRANSFERASES"/>
    <property type="match status" value="1"/>
</dbReference>
<dbReference type="InterPro" id="IPR058980">
    <property type="entry name" value="Glyco_transf_N"/>
</dbReference>
<evidence type="ECO:0000256" key="3">
    <source>
        <dbReference type="RuleBase" id="RU003718"/>
    </source>
</evidence>
<dbReference type="OrthoDB" id="5835829at2759"/>
<dbReference type="PANTHER" id="PTHR11926:SF774">
    <property type="entry name" value="UDP-GLYCOSYLTRANSFERASE 85A1-RELATED"/>
    <property type="match status" value="1"/>
</dbReference>
<dbReference type="GO" id="GO:0080043">
    <property type="term" value="F:quercetin 3-O-glucosyltransferase activity"/>
    <property type="evidence" value="ECO:0007669"/>
    <property type="project" value="TreeGrafter"/>
</dbReference>
<dbReference type="FunFam" id="3.40.50.2000:FF:000060">
    <property type="entry name" value="Glycosyltransferase"/>
    <property type="match status" value="1"/>
</dbReference>
<proteinExistence type="inferred from homology"/>
<dbReference type="Gene3D" id="3.40.50.2000">
    <property type="entry name" value="Glycogen Phosphorylase B"/>
    <property type="match status" value="2"/>
</dbReference>